<evidence type="ECO:0000256" key="1">
    <source>
        <dbReference type="ARBA" id="ARBA00006479"/>
    </source>
</evidence>
<evidence type="ECO:0000313" key="3">
    <source>
        <dbReference type="Proteomes" id="UP000290261"/>
    </source>
</evidence>
<dbReference type="Proteomes" id="UP000290261">
    <property type="component" value="Unassembled WGS sequence"/>
</dbReference>
<dbReference type="RefSeq" id="WP_129653178.1">
    <property type="nucleotide sequence ID" value="NZ_ML142907.1"/>
</dbReference>
<organism evidence="2 3">
    <name type="scientific">Flagellimonas olearia</name>
    <dbReference type="NCBI Taxonomy" id="552546"/>
    <lineage>
        <taxon>Bacteria</taxon>
        <taxon>Pseudomonadati</taxon>
        <taxon>Bacteroidota</taxon>
        <taxon>Flavobacteriia</taxon>
        <taxon>Flavobacteriales</taxon>
        <taxon>Flavobacteriaceae</taxon>
        <taxon>Flagellimonas</taxon>
    </lineage>
</organism>
<dbReference type="SUPFAM" id="SSF46785">
    <property type="entry name" value="Winged helix' DNA-binding domain"/>
    <property type="match status" value="1"/>
</dbReference>
<sequence length="413" mass="46097">MKQSKHSIFNDIPDEQKSGVVFKNHQLKKKIIKLLDKKGATTINDISKKFNSSSPKVNKLIQELIDEGLIEDLGKAETDVGRRPHLYGLIGDSMYFLGVDLGRNSIEIGLMDFNENPIHFSRDIEFNLENSEKSLLQLCDIINRFIDQNPGWRNKIVRIGVNLSGRVNHLSGYSHNFFNFTKTPLSSILEEKTGVPCFIENDTRARAFYEFYSHKSKDSGNILYINADYGLGLGVLAQGRLLYGKSGYAGEFGHIPFFDNEIICICGKKGCLETEVSGRALEKQFKDKLKEGQSSSLQHSFVNLENIRMDDIIKAANNDDTLSIELIGVMAEKLGKGVTTLIHLYNPELIIFGGALAKSKDHFFLPLQMTVNKYSLSIVRADTQLELSKGTEGAGVLGACYLAKHKVLNPNPS</sequence>
<dbReference type="PANTHER" id="PTHR18964:SF149">
    <property type="entry name" value="BIFUNCTIONAL UDP-N-ACETYLGLUCOSAMINE 2-EPIMERASE_N-ACETYLMANNOSAMINE KINASE"/>
    <property type="match status" value="1"/>
</dbReference>
<reference evidence="2 3" key="1">
    <citation type="submission" date="2014-04" db="EMBL/GenBank/DDBJ databases">
        <title>Whole genome of Muricauda olearia.</title>
        <authorList>
            <person name="Zhang X.-H."/>
            <person name="Tang K."/>
        </authorList>
    </citation>
    <scope>NUCLEOTIDE SEQUENCE [LARGE SCALE GENOMIC DNA]</scope>
    <source>
        <strain evidence="2 3">Th120</strain>
    </source>
</reference>
<comment type="caution">
    <text evidence="2">The sequence shown here is derived from an EMBL/GenBank/DDBJ whole genome shotgun (WGS) entry which is preliminary data.</text>
</comment>
<dbReference type="SUPFAM" id="SSF53067">
    <property type="entry name" value="Actin-like ATPase domain"/>
    <property type="match status" value="1"/>
</dbReference>
<dbReference type="AlphaFoldDB" id="A0A444VSB2"/>
<protein>
    <recommendedName>
        <fullName evidence="4">ROK family protein</fullName>
    </recommendedName>
</protein>
<dbReference type="InterPro" id="IPR036390">
    <property type="entry name" value="WH_DNA-bd_sf"/>
</dbReference>
<dbReference type="InterPro" id="IPR043129">
    <property type="entry name" value="ATPase_NBD"/>
</dbReference>
<dbReference type="InterPro" id="IPR036388">
    <property type="entry name" value="WH-like_DNA-bd_sf"/>
</dbReference>
<keyword evidence="3" id="KW-1185">Reference proteome</keyword>
<dbReference type="EMBL" id="JJMP01000001">
    <property type="protein sequence ID" value="RYC53520.1"/>
    <property type="molecule type" value="Genomic_DNA"/>
</dbReference>
<evidence type="ECO:0000313" key="2">
    <source>
        <dbReference type="EMBL" id="RYC53520.1"/>
    </source>
</evidence>
<dbReference type="PANTHER" id="PTHR18964">
    <property type="entry name" value="ROK (REPRESSOR, ORF, KINASE) FAMILY"/>
    <property type="match status" value="1"/>
</dbReference>
<comment type="similarity">
    <text evidence="1">Belongs to the ROK (NagC/XylR) family.</text>
</comment>
<dbReference type="InterPro" id="IPR000600">
    <property type="entry name" value="ROK"/>
</dbReference>
<proteinExistence type="inferred from homology"/>
<evidence type="ECO:0008006" key="4">
    <source>
        <dbReference type="Google" id="ProtNLM"/>
    </source>
</evidence>
<dbReference type="Pfam" id="PF13412">
    <property type="entry name" value="HTH_24"/>
    <property type="match status" value="1"/>
</dbReference>
<name>A0A444VSB2_9FLAO</name>
<accession>A0A444VSB2</accession>
<dbReference type="Gene3D" id="3.30.420.40">
    <property type="match status" value="2"/>
</dbReference>
<dbReference type="Pfam" id="PF00480">
    <property type="entry name" value="ROK"/>
    <property type="match status" value="1"/>
</dbReference>
<gene>
    <name evidence="2" type="ORF">DN53_04765</name>
</gene>
<dbReference type="Gene3D" id="1.10.10.10">
    <property type="entry name" value="Winged helix-like DNA-binding domain superfamily/Winged helix DNA-binding domain"/>
    <property type="match status" value="1"/>
</dbReference>